<keyword evidence="2" id="KW-0812">Transmembrane</keyword>
<sequence>MKKIKNLIANYPFLRFLVNRYILVLLFFIVWMLFFDNYSYLEHRVLDKEIEEIEDNIQYYKTEIKKDSANIKHLKNDDRVEKYAREKYYMKRENEDIYIIEFEGEKKAETEKTTSNN</sequence>
<feature type="coiled-coil region" evidence="1">
    <location>
        <begin position="43"/>
        <end position="70"/>
    </location>
</feature>
<keyword evidence="4" id="KW-1185">Reference proteome</keyword>
<dbReference type="Pfam" id="PF04977">
    <property type="entry name" value="DivIC"/>
    <property type="match status" value="1"/>
</dbReference>
<keyword evidence="3" id="KW-0132">Cell division</keyword>
<gene>
    <name evidence="3" type="ORF">IP97_02058</name>
</gene>
<keyword evidence="3" id="KW-0131">Cell cycle</keyword>
<accession>A0A562KDR4</accession>
<dbReference type="RefSeq" id="WP_133610549.1">
    <property type="nucleotide sequence ID" value="NZ_SNZC01000005.1"/>
</dbReference>
<keyword evidence="2" id="KW-1133">Transmembrane helix</keyword>
<evidence type="ECO:0000256" key="2">
    <source>
        <dbReference type="SAM" id="Phobius"/>
    </source>
</evidence>
<reference evidence="3 4" key="1">
    <citation type="journal article" date="2015" name="Stand. Genomic Sci.">
        <title>Genomic Encyclopedia of Bacterial and Archaeal Type Strains, Phase III: the genomes of soil and plant-associated and newly described type strains.</title>
        <authorList>
            <person name="Whitman W.B."/>
            <person name="Woyke T."/>
            <person name="Klenk H.P."/>
            <person name="Zhou Y."/>
            <person name="Lilburn T.G."/>
            <person name="Beck B.J."/>
            <person name="De Vos P."/>
            <person name="Vandamme P."/>
            <person name="Eisen J.A."/>
            <person name="Garrity G."/>
            <person name="Hugenholtz P."/>
            <person name="Kyrpides N.C."/>
        </authorList>
    </citation>
    <scope>NUCLEOTIDE SEQUENCE [LARGE SCALE GENOMIC DNA]</scope>
    <source>
        <strain evidence="3 4">CGMCC 1.6844</strain>
    </source>
</reference>
<keyword evidence="2" id="KW-0472">Membrane</keyword>
<comment type="caution">
    <text evidence="3">The sequence shown here is derived from an EMBL/GenBank/DDBJ whole genome shotgun (WGS) entry which is preliminary data.</text>
</comment>
<feature type="transmembrane region" description="Helical" evidence="2">
    <location>
        <begin position="21"/>
        <end position="41"/>
    </location>
</feature>
<name>A0A562KDR4_9FLAO</name>
<dbReference type="AlphaFoldDB" id="A0A562KDR4"/>
<evidence type="ECO:0000256" key="1">
    <source>
        <dbReference type="SAM" id="Coils"/>
    </source>
</evidence>
<dbReference type="Proteomes" id="UP000315312">
    <property type="component" value="Unassembled WGS sequence"/>
</dbReference>
<dbReference type="OrthoDB" id="1467719at2"/>
<keyword evidence="1" id="KW-0175">Coiled coil</keyword>
<dbReference type="GO" id="GO:0051301">
    <property type="term" value="P:cell division"/>
    <property type="evidence" value="ECO:0007669"/>
    <property type="project" value="UniProtKB-KW"/>
</dbReference>
<protein>
    <submittedName>
        <fullName evidence="3">Cell division protein FtsB</fullName>
    </submittedName>
</protein>
<dbReference type="InterPro" id="IPR007060">
    <property type="entry name" value="FtsL/DivIC"/>
</dbReference>
<proteinExistence type="predicted"/>
<dbReference type="EMBL" id="VLKM01000008">
    <property type="protein sequence ID" value="TWH93541.1"/>
    <property type="molecule type" value="Genomic_DNA"/>
</dbReference>
<evidence type="ECO:0000313" key="3">
    <source>
        <dbReference type="EMBL" id="TWH93541.1"/>
    </source>
</evidence>
<organism evidence="3 4">
    <name type="scientific">Flavobacterium cheniae</name>
    <dbReference type="NCBI Taxonomy" id="295428"/>
    <lineage>
        <taxon>Bacteria</taxon>
        <taxon>Pseudomonadati</taxon>
        <taxon>Bacteroidota</taxon>
        <taxon>Flavobacteriia</taxon>
        <taxon>Flavobacteriales</taxon>
        <taxon>Flavobacteriaceae</taxon>
        <taxon>Flavobacterium</taxon>
    </lineage>
</organism>
<evidence type="ECO:0000313" key="4">
    <source>
        <dbReference type="Proteomes" id="UP000315312"/>
    </source>
</evidence>